<comment type="caution">
    <text evidence="1">The sequence shown here is derived from an EMBL/GenBank/DDBJ whole genome shotgun (WGS) entry which is preliminary data.</text>
</comment>
<reference evidence="1 2" key="1">
    <citation type="submission" date="2021-03" db="EMBL/GenBank/DDBJ databases">
        <title>novel species isolated from a fishpond in China.</title>
        <authorList>
            <person name="Lu H."/>
            <person name="Cai Z."/>
        </authorList>
    </citation>
    <scope>NUCLEOTIDE SEQUENCE [LARGE SCALE GENOMIC DNA]</scope>
    <source>
        <strain evidence="1 2">JCM 31546</strain>
    </source>
</reference>
<gene>
    <name evidence="1" type="ORF">J0A67_19400</name>
</gene>
<evidence type="ECO:0000313" key="1">
    <source>
        <dbReference type="EMBL" id="MBN7803049.1"/>
    </source>
</evidence>
<accession>A0ABS3BUT5</accession>
<proteinExistence type="predicted"/>
<keyword evidence="2" id="KW-1185">Reference proteome</keyword>
<dbReference type="Pfam" id="PF16153">
    <property type="entry name" value="DUF4861"/>
    <property type="match status" value="1"/>
</dbReference>
<name>A0ABS3BUT5_9BACT</name>
<evidence type="ECO:0000313" key="2">
    <source>
        <dbReference type="Proteomes" id="UP000664698"/>
    </source>
</evidence>
<dbReference type="Proteomes" id="UP000664698">
    <property type="component" value="Unassembled WGS sequence"/>
</dbReference>
<dbReference type="RefSeq" id="WP_206571054.1">
    <property type="nucleotide sequence ID" value="NZ_JAFKCW010000005.1"/>
</dbReference>
<dbReference type="EMBL" id="JAFKCW010000005">
    <property type="protein sequence ID" value="MBN7803049.1"/>
    <property type="molecule type" value="Genomic_DNA"/>
</dbReference>
<dbReference type="InterPro" id="IPR032342">
    <property type="entry name" value="DUF4861"/>
</dbReference>
<organism evidence="1 2">
    <name type="scientific">Algoriphagus aestuariicola</name>
    <dbReference type="NCBI Taxonomy" id="1852016"/>
    <lineage>
        <taxon>Bacteria</taxon>
        <taxon>Pseudomonadati</taxon>
        <taxon>Bacteroidota</taxon>
        <taxon>Cytophagia</taxon>
        <taxon>Cytophagales</taxon>
        <taxon>Cyclobacteriaceae</taxon>
        <taxon>Algoriphagus</taxon>
    </lineage>
</organism>
<sequence>MNPRYQRIVSRALCAGVYSLVVLQAEGAFSQQAVKEVSLVLTNPTDLPREHGMVTLSSDILPGISKDSVFVVYQDDLELPSQWISEPSFQGLGFVVPIINSAQSVDIRLRAFAKDAKKNYPKRTQAELSHKVGGHFENREYIGGHFVNVDSLHVPKEHTDHSWFIRYEGPGWESDLVGYRFYLDWRNGIDVFGKKVKRPVLQDVGQDGFDSYHEPAEWGMDVLKVGKTLGLGSIAVWENGQARRVDETDSLYAEITENGPVYSSVLTNYYGWNLQGGKTDIRSQISIHAGTRLSKIQLTSSAPIQNFATGLIKDPKAELFKSNSDLPFGYIATYGKQSLADDNLGIAVIFPKAELLELTEDTLSHVAVFTGEKKTLTYYILAAWEQEPGGIRSKEEFEKYLNQQLLELSYPLEVKR</sequence>
<protein>
    <submittedName>
        <fullName evidence="1">DUF4861 domain-containing protein</fullName>
    </submittedName>
</protein>